<evidence type="ECO:0000256" key="1">
    <source>
        <dbReference type="ARBA" id="ARBA00004259"/>
    </source>
</evidence>
<dbReference type="GO" id="GO:0031267">
    <property type="term" value="F:small GTPase binding"/>
    <property type="evidence" value="ECO:0007669"/>
    <property type="project" value="InterPro"/>
</dbReference>
<dbReference type="Gene3D" id="1.25.10.10">
    <property type="entry name" value="Leucine-rich Repeat Variant"/>
    <property type="match status" value="1"/>
</dbReference>
<dbReference type="InterPro" id="IPR058537">
    <property type="entry name" value="TPR_TNPO3_IPO13_4th"/>
</dbReference>
<keyword evidence="7" id="KW-0007">Acetylation</keyword>
<feature type="domain" description="Exportin-1/Importin-beta-like" evidence="13">
    <location>
        <begin position="129"/>
        <end position="269"/>
    </location>
</feature>
<dbReference type="Pfam" id="PF24139">
    <property type="entry name" value="TPR_TNPO3_IPO13_4th"/>
    <property type="match status" value="1"/>
</dbReference>
<dbReference type="Pfam" id="PF24140">
    <property type="entry name" value="TPR_TNPO3_IPO13_3rd"/>
    <property type="match status" value="1"/>
</dbReference>
<dbReference type="PANTHER" id="PTHR12363">
    <property type="entry name" value="TRANSPORTIN 3 AND IMPORTIN 13"/>
    <property type="match status" value="1"/>
</dbReference>
<dbReference type="GO" id="GO:0006606">
    <property type="term" value="P:protein import into nucleus"/>
    <property type="evidence" value="ECO:0007669"/>
    <property type="project" value="TreeGrafter"/>
</dbReference>
<dbReference type="InterPro" id="IPR011989">
    <property type="entry name" value="ARM-like"/>
</dbReference>
<evidence type="ECO:0000259" key="12">
    <source>
        <dbReference type="Pfam" id="PF03810"/>
    </source>
</evidence>
<dbReference type="FunFam" id="1.25.10.10:FF:000079">
    <property type="entry name" value="transportin-3 isoform X1"/>
    <property type="match status" value="1"/>
</dbReference>
<keyword evidence="3" id="KW-0813">Transport</keyword>
<comment type="subcellular location">
    <subcellularLocation>
        <location evidence="2">Cytoplasm</location>
    </subcellularLocation>
    <subcellularLocation>
        <location evidence="1">Nucleus envelope</location>
    </subcellularLocation>
</comment>
<dbReference type="InterPro" id="IPR057942">
    <property type="entry name" value="TPR_TNPO3_IPO13_3rd"/>
</dbReference>
<dbReference type="GO" id="GO:0005737">
    <property type="term" value="C:cytoplasm"/>
    <property type="evidence" value="ECO:0007669"/>
    <property type="project" value="UniProtKB-SubCell"/>
</dbReference>
<evidence type="ECO:0000256" key="7">
    <source>
        <dbReference type="ARBA" id="ARBA00022990"/>
    </source>
</evidence>
<comment type="function">
    <text evidence="9">Importin, which transports target proteins into the nucleus. Specifically mediates the nuclear import of splicing factor serine/arginine (SR) proteins, such as RBM4, SFRS1 and SFRS2, by recognizing phosphorylated SR domains. Also mediates the nuclear import of serine/arginine (SR) protein CPSF6, independently of CPSF6 phosphorylation. The nuclear import process is regulated by the small GTPase Ran that partitions between cytoplasm and nucleus in the predominantly GDP- and GTP-bound form, respectively. Importin associates with target cargo proteins in the cytoplasm, and the competitive binding of GTP-bound Ran induces the release of cargos in the nucleus.</text>
</comment>
<evidence type="ECO:0000256" key="9">
    <source>
        <dbReference type="ARBA" id="ARBA00060097"/>
    </source>
</evidence>
<dbReference type="EMBL" id="JAAVVJ010000002">
    <property type="protein sequence ID" value="KAF7229557.1"/>
    <property type="molecule type" value="Genomic_DNA"/>
</dbReference>
<sequence length="990" mass="111769">MEGGKPSLALVYQAVQALYHDPDPAGKERASLWLGELQRSMFAWEISDQLLQLKQDVESCYFAAQTMKMKIQTSFYELPPETHNALRDSLLTHIQNLKDLSPIIVTQVTQPPPLPTHLLFLWLRLFLRYNNDISSMPFLIEILTVLPEEVHSRSLRIGANRRTEIIEDLAYYSTTVVTLLVRMVSVWTDQMDTGWPLVPDVSVSLQASCVEKTGDEKMLMKVFRCLGSWFNLGVLDSNFMASNHLLMVLFQILQRDETSTNLHEAASDCVCSALYAIENVDTNIALALQLFQGVLTLETAYHMAVAREDLDKVLNYCRVFTELCETFLETTVRSPGQGMGDLRTLELLLICAGHPQYEVVEISFNFWYRLGEHLYKINDANLHTIFRPYIQRLLHCLARHCQLDPDHEGIPEETDDFGEFRVRVSDLVKDVIFLVGSMECFSQLYSTLKDGNPPWEVTEAVLFIMAAIAKSVDPENNPTVAEVLQQVVCLPESVHMAVRYTSIELVGEMSEVVDRNPRFLDPVLNYLMKGLREKPLASAAAKAIHNICSVCRDHMAQHFQGLLEIARSLDSFALSTEAAVGLLKGTALVLARLPLEKIAECLSDLCAVQVLALKKVSECLRVLASSKGGVHTDLLLQLLAEQSSNGKSADPTVWLDRLAVIFRHTNPIVENGQTHPCQKVIQEIWPVLSETLNTHQADNRIVERCCRCLRFAVRCVGKGSACLLQPLVTQMVNVYQVYPHSCFLYLGSILVDEYGMEEGCRLGLLDMLQALCMPTFQLLEQPNNLRNHPDTVDDLFRLATRFVQRSPVTLLSSSIIVHIIQCAIAATSLDHRDANCSVMKFIRDLIHTGVANDVSPLTPHLTALTTRFCDLNAFCLQHEDDFDVRKRLIGQAMEQHGQLLVSQLMHSCCFCLPPYTLPDVAEVLWEIMLFDRPMFCRWLENALKGLPKETSGGAVTVTHKQLTDFHKQVTSADECKQVCWTIREFTRLFR</sequence>
<dbReference type="GO" id="GO:0005635">
    <property type="term" value="C:nuclear envelope"/>
    <property type="evidence" value="ECO:0007669"/>
    <property type="project" value="UniProtKB-SubCell"/>
</dbReference>
<dbReference type="InterPro" id="IPR057941">
    <property type="entry name" value="TPR_TNPO3_IPO13_2nd"/>
</dbReference>
<dbReference type="PANTHER" id="PTHR12363:SF42">
    <property type="entry name" value="TRANSPORTIN-3"/>
    <property type="match status" value="1"/>
</dbReference>
<dbReference type="Pfam" id="PF03810">
    <property type="entry name" value="IBN_N"/>
    <property type="match status" value="1"/>
</dbReference>
<dbReference type="InterPro" id="IPR001494">
    <property type="entry name" value="Importin-beta_N"/>
</dbReference>
<proteinExistence type="predicted"/>
<keyword evidence="4" id="KW-0963">Cytoplasm</keyword>
<keyword evidence="8" id="KW-0539">Nucleus</keyword>
<evidence type="ECO:0000313" key="14">
    <source>
        <dbReference type="EMBL" id="KAF7229557.1"/>
    </source>
</evidence>
<dbReference type="Proteomes" id="UP000822369">
    <property type="component" value="Chromosome 2"/>
</dbReference>
<evidence type="ECO:0000256" key="8">
    <source>
        <dbReference type="ARBA" id="ARBA00023242"/>
    </source>
</evidence>
<evidence type="ECO:0000256" key="4">
    <source>
        <dbReference type="ARBA" id="ARBA00022490"/>
    </source>
</evidence>
<evidence type="ECO:0000256" key="11">
    <source>
        <dbReference type="ARBA" id="ARBA00067328"/>
    </source>
</evidence>
<comment type="subunit">
    <text evidence="10">Interacts with (GTP-bound) Ran. Interacts with (phosphorylated) SFRS1 and SFRS2; leading to their nuclear import. Interacts with NUP62. Interacts with RBM4. Interacts with CPSF6, promoting its nuclear import.</text>
</comment>
<comment type="caution">
    <text evidence="14">The sequence shown here is derived from an EMBL/GenBank/DDBJ whole genome shotgun (WGS) entry which is preliminary data.</text>
</comment>
<protein>
    <recommendedName>
        <fullName evidence="11">Transportin-3</fullName>
    </recommendedName>
</protein>
<dbReference type="Pfam" id="PF24138">
    <property type="entry name" value="TPR_TNPO3_IPO13_2nd"/>
    <property type="match status" value="1"/>
</dbReference>
<keyword evidence="6" id="KW-0653">Protein transport</keyword>
<evidence type="ECO:0000256" key="10">
    <source>
        <dbReference type="ARBA" id="ARBA00063116"/>
    </source>
</evidence>
<feature type="domain" description="Importin N-terminal" evidence="12">
    <location>
        <begin position="32"/>
        <end position="94"/>
    </location>
</feature>
<dbReference type="AlphaFoldDB" id="A0A9D2YZK0"/>
<dbReference type="InterPro" id="IPR016024">
    <property type="entry name" value="ARM-type_fold"/>
</dbReference>
<evidence type="ECO:0000256" key="6">
    <source>
        <dbReference type="ARBA" id="ARBA00022927"/>
    </source>
</evidence>
<dbReference type="SUPFAM" id="SSF48371">
    <property type="entry name" value="ARM repeat"/>
    <property type="match status" value="1"/>
</dbReference>
<dbReference type="InterPro" id="IPR051345">
    <property type="entry name" value="Importin_beta-like_NTR"/>
</dbReference>
<accession>A0A9D2YZK0</accession>
<gene>
    <name evidence="14" type="primary">tnpo3</name>
    <name evidence="14" type="ORF">G4P62_017768</name>
</gene>
<reference evidence="14" key="1">
    <citation type="submission" date="2020-03" db="EMBL/GenBank/DDBJ databases">
        <title>Intra-Species Differences in Population Size shape Life History and Genome Evolution.</title>
        <authorList>
            <person name="Willemsen D."/>
            <person name="Cui R."/>
            <person name="Valenzano D.R."/>
        </authorList>
    </citation>
    <scope>NUCLEOTIDE SEQUENCE</scope>
    <source>
        <strain evidence="14">GRZ</strain>
        <tissue evidence="14">Whole</tissue>
    </source>
</reference>
<name>A0A9D2YZK0_NOTFU</name>
<evidence type="ECO:0000256" key="2">
    <source>
        <dbReference type="ARBA" id="ARBA00004496"/>
    </source>
</evidence>
<evidence type="ECO:0000313" key="15">
    <source>
        <dbReference type="Proteomes" id="UP000822369"/>
    </source>
</evidence>
<evidence type="ECO:0000256" key="3">
    <source>
        <dbReference type="ARBA" id="ARBA00022448"/>
    </source>
</evidence>
<dbReference type="InterPro" id="IPR013598">
    <property type="entry name" value="Exportin-1/Importin-b-like"/>
</dbReference>
<evidence type="ECO:0000256" key="5">
    <source>
        <dbReference type="ARBA" id="ARBA00022553"/>
    </source>
</evidence>
<evidence type="ECO:0000259" key="13">
    <source>
        <dbReference type="Pfam" id="PF08389"/>
    </source>
</evidence>
<keyword evidence="5" id="KW-0597">Phosphoprotein</keyword>
<organism evidence="14 15">
    <name type="scientific">Nothobranchius furzeri</name>
    <name type="common">Turquoise killifish</name>
    <dbReference type="NCBI Taxonomy" id="105023"/>
    <lineage>
        <taxon>Eukaryota</taxon>
        <taxon>Metazoa</taxon>
        <taxon>Chordata</taxon>
        <taxon>Craniata</taxon>
        <taxon>Vertebrata</taxon>
        <taxon>Euteleostomi</taxon>
        <taxon>Actinopterygii</taxon>
        <taxon>Neopterygii</taxon>
        <taxon>Teleostei</taxon>
        <taxon>Neoteleostei</taxon>
        <taxon>Acanthomorphata</taxon>
        <taxon>Ovalentaria</taxon>
        <taxon>Atherinomorphae</taxon>
        <taxon>Cyprinodontiformes</taxon>
        <taxon>Nothobranchiidae</taxon>
        <taxon>Nothobranchius</taxon>
    </lineage>
</organism>
<dbReference type="Pfam" id="PF08389">
    <property type="entry name" value="Xpo1"/>
    <property type="match status" value="1"/>
</dbReference>